<keyword evidence="2" id="KW-1185">Reference proteome</keyword>
<accession>A0A8D5FLM1</accession>
<dbReference type="AlphaFoldDB" id="A0A8D5FLM1"/>
<reference evidence="1" key="1">
    <citation type="submission" date="2020-09" db="EMBL/GenBank/DDBJ databases">
        <title>Desulfogranum mesoprofundum gen. nov., sp. nov., a novel mesophilic, sulfate-reducing chemolithoautotroph isolated from a deep-sea hydrothermal vent chimney in the Suiyo Seamount.</title>
        <authorList>
            <person name="Hashimoto Y."/>
            <person name="Nakagawa S."/>
        </authorList>
    </citation>
    <scope>NUCLEOTIDE SEQUENCE</scope>
    <source>
        <strain evidence="1">KT2</strain>
    </source>
</reference>
<name>A0A8D5FLM1_9BACT</name>
<dbReference type="EMBL" id="AP024086">
    <property type="protein sequence ID" value="BCL62836.1"/>
    <property type="molecule type" value="Genomic_DNA"/>
</dbReference>
<organism evidence="1 2">
    <name type="scientific">Desulfomarina profundi</name>
    <dbReference type="NCBI Taxonomy" id="2772557"/>
    <lineage>
        <taxon>Bacteria</taxon>
        <taxon>Pseudomonadati</taxon>
        <taxon>Thermodesulfobacteriota</taxon>
        <taxon>Desulfobulbia</taxon>
        <taxon>Desulfobulbales</taxon>
        <taxon>Desulfobulbaceae</taxon>
        <taxon>Desulfomarina</taxon>
    </lineage>
</organism>
<protein>
    <submittedName>
        <fullName evidence="1">Uncharacterized protein</fullName>
    </submittedName>
</protein>
<gene>
    <name evidence="1" type="ORF">DGMP_35290</name>
</gene>
<evidence type="ECO:0000313" key="2">
    <source>
        <dbReference type="Proteomes" id="UP000826725"/>
    </source>
</evidence>
<evidence type="ECO:0000313" key="1">
    <source>
        <dbReference type="EMBL" id="BCL62836.1"/>
    </source>
</evidence>
<sequence>MPIFSYLAIPANGAKEMLCADLASLSHCEVIPSDNREVVVLVTDTPDKATEEKLQEKLKQLQTLQSLSLTFGYDDEKIKEKLR</sequence>
<dbReference type="Proteomes" id="UP000826725">
    <property type="component" value="Chromosome"/>
</dbReference>
<dbReference type="KEGG" id="dbk:DGMP_35290"/>
<proteinExistence type="predicted"/>
<dbReference type="RefSeq" id="WP_228855145.1">
    <property type="nucleotide sequence ID" value="NZ_AP024086.1"/>
</dbReference>